<comment type="caution">
    <text evidence="2">The sequence shown here is derived from an EMBL/GenBank/DDBJ whole genome shotgun (WGS) entry which is preliminary data.</text>
</comment>
<keyword evidence="1" id="KW-0472">Membrane</keyword>
<feature type="transmembrane region" description="Helical" evidence="1">
    <location>
        <begin position="20"/>
        <end position="41"/>
    </location>
</feature>
<reference evidence="2 3" key="1">
    <citation type="journal article" date="2015" name="Genome Biol.">
        <title>Comparative genomics of Steinernema reveals deeply conserved gene regulatory networks.</title>
        <authorList>
            <person name="Dillman A.R."/>
            <person name="Macchietto M."/>
            <person name="Porter C.F."/>
            <person name="Rogers A."/>
            <person name="Williams B."/>
            <person name="Antoshechkin I."/>
            <person name="Lee M.M."/>
            <person name="Goodwin Z."/>
            <person name="Lu X."/>
            <person name="Lewis E.E."/>
            <person name="Goodrich-Blair H."/>
            <person name="Stock S.P."/>
            <person name="Adams B.J."/>
            <person name="Sternberg P.W."/>
            <person name="Mortazavi A."/>
        </authorList>
    </citation>
    <scope>NUCLEOTIDE SEQUENCE [LARGE SCALE GENOMIC DNA]</scope>
    <source>
        <strain evidence="2 3">ALL</strain>
    </source>
</reference>
<evidence type="ECO:0000313" key="3">
    <source>
        <dbReference type="Proteomes" id="UP000298663"/>
    </source>
</evidence>
<keyword evidence="3" id="KW-1185">Reference proteome</keyword>
<reference evidence="2 3" key="2">
    <citation type="journal article" date="2019" name="G3 (Bethesda)">
        <title>Hybrid Assembly of the Genome of the Entomopathogenic Nematode Steinernema carpocapsae Identifies the X-Chromosome.</title>
        <authorList>
            <person name="Serra L."/>
            <person name="Macchietto M."/>
            <person name="Macias-Munoz A."/>
            <person name="McGill C.J."/>
            <person name="Rodriguez I.M."/>
            <person name="Rodriguez B."/>
            <person name="Murad R."/>
            <person name="Mortazavi A."/>
        </authorList>
    </citation>
    <scope>NUCLEOTIDE SEQUENCE [LARGE SCALE GENOMIC DNA]</scope>
    <source>
        <strain evidence="2 3">ALL</strain>
    </source>
</reference>
<protein>
    <recommendedName>
        <fullName evidence="4">Transmembrane protein</fullName>
    </recommendedName>
</protein>
<keyword evidence="1" id="KW-0812">Transmembrane</keyword>
<evidence type="ECO:0008006" key="4">
    <source>
        <dbReference type="Google" id="ProtNLM"/>
    </source>
</evidence>
<name>A0A4U5MQE0_STECR</name>
<sequence>MPSVVQNGSPIFVVEDVFTVVVVAYSSVLFVIVVALTFWALSNGRGDDDEEQELIEVSIDDSACIV</sequence>
<accession>A0A4U5MQE0</accession>
<dbReference type="Proteomes" id="UP000298663">
    <property type="component" value="Unassembled WGS sequence"/>
</dbReference>
<proteinExistence type="predicted"/>
<organism evidence="2 3">
    <name type="scientific">Steinernema carpocapsae</name>
    <name type="common">Entomopathogenic nematode</name>
    <dbReference type="NCBI Taxonomy" id="34508"/>
    <lineage>
        <taxon>Eukaryota</taxon>
        <taxon>Metazoa</taxon>
        <taxon>Ecdysozoa</taxon>
        <taxon>Nematoda</taxon>
        <taxon>Chromadorea</taxon>
        <taxon>Rhabditida</taxon>
        <taxon>Tylenchina</taxon>
        <taxon>Panagrolaimomorpha</taxon>
        <taxon>Strongyloidoidea</taxon>
        <taxon>Steinernematidae</taxon>
        <taxon>Steinernema</taxon>
    </lineage>
</organism>
<dbReference type="EMBL" id="AZBU02000006">
    <property type="protein sequence ID" value="TKR71866.1"/>
    <property type="molecule type" value="Genomic_DNA"/>
</dbReference>
<evidence type="ECO:0000256" key="1">
    <source>
        <dbReference type="SAM" id="Phobius"/>
    </source>
</evidence>
<evidence type="ECO:0000313" key="2">
    <source>
        <dbReference type="EMBL" id="TKR71866.1"/>
    </source>
</evidence>
<keyword evidence="1" id="KW-1133">Transmembrane helix</keyword>
<dbReference type="AlphaFoldDB" id="A0A4U5MQE0"/>
<gene>
    <name evidence="2" type="ORF">L596_019399</name>
</gene>